<dbReference type="Proteomes" id="UP000011761">
    <property type="component" value="Unassembled WGS sequence"/>
</dbReference>
<dbReference type="RefSeq" id="XP_007679663.1">
    <property type="nucleotide sequence ID" value="XM_007681473.1"/>
</dbReference>
<gene>
    <name evidence="1" type="ORF">BAUCODRAFT_245919</name>
</gene>
<evidence type="ECO:0000313" key="1">
    <source>
        <dbReference type="EMBL" id="EMC93576.1"/>
    </source>
</evidence>
<keyword evidence="2" id="KW-1185">Reference proteome</keyword>
<dbReference type="KEGG" id="bcom:BAUCODRAFT_245919"/>
<sequence length="82" mass="8832">MLHIVSQDMVNRGGGYGAVLVHALDDLQTLVHPVGAIVSPDRCVEDVGICLPPGRCGAVSYQRWCPYLRKCAWAVESHAVAC</sequence>
<reference evidence="1 2" key="1">
    <citation type="journal article" date="2012" name="PLoS Pathog.">
        <title>Diverse lifestyles and strategies of plant pathogenesis encoded in the genomes of eighteen Dothideomycetes fungi.</title>
        <authorList>
            <person name="Ohm R.A."/>
            <person name="Feau N."/>
            <person name="Henrissat B."/>
            <person name="Schoch C.L."/>
            <person name="Horwitz B.A."/>
            <person name="Barry K.W."/>
            <person name="Condon B.J."/>
            <person name="Copeland A.C."/>
            <person name="Dhillon B."/>
            <person name="Glaser F."/>
            <person name="Hesse C.N."/>
            <person name="Kosti I."/>
            <person name="LaButti K."/>
            <person name="Lindquist E.A."/>
            <person name="Lucas S."/>
            <person name="Salamov A.A."/>
            <person name="Bradshaw R.E."/>
            <person name="Ciuffetti L."/>
            <person name="Hamelin R.C."/>
            <person name="Kema G.H.J."/>
            <person name="Lawrence C."/>
            <person name="Scott J.A."/>
            <person name="Spatafora J.W."/>
            <person name="Turgeon B.G."/>
            <person name="de Wit P.J.G.M."/>
            <person name="Zhong S."/>
            <person name="Goodwin S.B."/>
            <person name="Grigoriev I.V."/>
        </authorList>
    </citation>
    <scope>NUCLEOTIDE SEQUENCE [LARGE SCALE GENOMIC DNA]</scope>
    <source>
        <strain evidence="1 2">UAMH 10762</strain>
    </source>
</reference>
<evidence type="ECO:0000313" key="2">
    <source>
        <dbReference type="Proteomes" id="UP000011761"/>
    </source>
</evidence>
<protein>
    <submittedName>
        <fullName evidence="1">Uncharacterized protein</fullName>
    </submittedName>
</protein>
<organism evidence="1 2">
    <name type="scientific">Baudoinia panamericana (strain UAMH 10762)</name>
    <name type="common">Angels' share fungus</name>
    <name type="synonym">Baudoinia compniacensis (strain UAMH 10762)</name>
    <dbReference type="NCBI Taxonomy" id="717646"/>
    <lineage>
        <taxon>Eukaryota</taxon>
        <taxon>Fungi</taxon>
        <taxon>Dikarya</taxon>
        <taxon>Ascomycota</taxon>
        <taxon>Pezizomycotina</taxon>
        <taxon>Dothideomycetes</taxon>
        <taxon>Dothideomycetidae</taxon>
        <taxon>Mycosphaerellales</taxon>
        <taxon>Teratosphaeriaceae</taxon>
        <taxon>Baudoinia</taxon>
    </lineage>
</organism>
<proteinExistence type="predicted"/>
<dbReference type="AlphaFoldDB" id="M2MAT8"/>
<dbReference type="EMBL" id="KB445560">
    <property type="protein sequence ID" value="EMC93576.1"/>
    <property type="molecule type" value="Genomic_DNA"/>
</dbReference>
<dbReference type="GeneID" id="19110208"/>
<name>M2MAT8_BAUPA</name>
<dbReference type="HOGENOM" id="CLU_2557924_0_0_1"/>
<accession>M2MAT8</accession>